<dbReference type="InterPro" id="IPR043166">
    <property type="entry name" value="LarA-like_C"/>
</dbReference>
<dbReference type="InterPro" id="IPR048068">
    <property type="entry name" value="LarA-like"/>
</dbReference>
<dbReference type="Proteomes" id="UP000318437">
    <property type="component" value="Unassembled WGS sequence"/>
</dbReference>
<evidence type="ECO:0000313" key="3">
    <source>
        <dbReference type="Proteomes" id="UP000318437"/>
    </source>
</evidence>
<dbReference type="PANTHER" id="PTHR33171:SF17">
    <property type="entry name" value="LARA-LIKE N-TERMINAL DOMAIN-CONTAINING PROTEIN"/>
    <property type="match status" value="1"/>
</dbReference>
<sequence length="397" mass="42865">MVTNLETINPADITHSGITILSAHPCNPLSEKELLDHLMHAFDEPLDYPSLSNATVPGDRVAIAVQQGIPCVKQILAGTLAALSHAGIDEENITVLVTSQHLRSELQEAAGSQIAVIEHVPNSSEQLALLGVTEAGDPLRLNRVLSDADLVLSIGPAQGEQSCDRLMARILPTFSDLETLGRFQSPRSGDTAGKRAVLAKESDTCDWLLGLGLALQVVPGPEGTVVRCFCGTPLAAARRSTESYREIWRHSLPKRADLVVASICGDKSQQNWNALSRALSAAEALVESKGAIALCSEIGSPLGPSLRRMLDAADLSLVEKKLKRDQFEDSIFALQLCRVLQQHTVYLASTVDPTTVERLGLAPIANDSELRRLIKTHRNCILLHDAQYLEAAFSDDE</sequence>
<comment type="caution">
    <text evidence="2">The sequence shown here is derived from an EMBL/GenBank/DDBJ whole genome shotgun (WGS) entry which is preliminary data.</text>
</comment>
<dbReference type="InterPro" id="IPR018657">
    <property type="entry name" value="LarA-like_N"/>
</dbReference>
<dbReference type="Gene3D" id="3.90.226.30">
    <property type="match status" value="1"/>
</dbReference>
<dbReference type="OrthoDB" id="240996at2"/>
<dbReference type="AlphaFoldDB" id="A0A5C6CYM2"/>
<accession>A0A5C6CYM2</accession>
<keyword evidence="3" id="KW-1185">Reference proteome</keyword>
<dbReference type="Gene3D" id="3.40.50.11440">
    <property type="match status" value="1"/>
</dbReference>
<reference evidence="2 3" key="1">
    <citation type="submission" date="2019-02" db="EMBL/GenBank/DDBJ databases">
        <title>Deep-cultivation of Planctomycetes and their phenomic and genomic characterization uncovers novel biology.</title>
        <authorList>
            <person name="Wiegand S."/>
            <person name="Jogler M."/>
            <person name="Boedeker C."/>
            <person name="Pinto D."/>
            <person name="Vollmers J."/>
            <person name="Rivas-Marin E."/>
            <person name="Kohn T."/>
            <person name="Peeters S.H."/>
            <person name="Heuer A."/>
            <person name="Rast P."/>
            <person name="Oberbeckmann S."/>
            <person name="Bunk B."/>
            <person name="Jeske O."/>
            <person name="Meyerdierks A."/>
            <person name="Storesund J.E."/>
            <person name="Kallscheuer N."/>
            <person name="Luecker S."/>
            <person name="Lage O.M."/>
            <person name="Pohl T."/>
            <person name="Merkel B.J."/>
            <person name="Hornburger P."/>
            <person name="Mueller R.-W."/>
            <person name="Bruemmer F."/>
            <person name="Labrenz M."/>
            <person name="Spormann A.M."/>
            <person name="Op Den Camp H."/>
            <person name="Overmann J."/>
            <person name="Amann R."/>
            <person name="Jetten M.S.M."/>
            <person name="Mascher T."/>
            <person name="Medema M.H."/>
            <person name="Devos D.P."/>
            <person name="Kaster A.-K."/>
            <person name="Ovreas L."/>
            <person name="Rohde M."/>
            <person name="Galperin M.Y."/>
            <person name="Jogler C."/>
        </authorList>
    </citation>
    <scope>NUCLEOTIDE SEQUENCE [LARGE SCALE GENOMIC DNA]</scope>
    <source>
        <strain evidence="2 3">Pla144</strain>
    </source>
</reference>
<protein>
    <recommendedName>
        <fullName evidence="1">LarA-like N-terminal domain-containing protein</fullName>
    </recommendedName>
</protein>
<dbReference type="PANTHER" id="PTHR33171">
    <property type="entry name" value="LAR_N DOMAIN-CONTAINING PROTEIN"/>
    <property type="match status" value="1"/>
</dbReference>
<dbReference type="RefSeq" id="WP_146450178.1">
    <property type="nucleotide sequence ID" value="NZ_SJPS01000002.1"/>
</dbReference>
<gene>
    <name evidence="2" type="ORF">Pla144_18620</name>
</gene>
<evidence type="ECO:0000313" key="2">
    <source>
        <dbReference type="EMBL" id="TWU28571.1"/>
    </source>
</evidence>
<proteinExistence type="predicted"/>
<evidence type="ECO:0000259" key="1">
    <source>
        <dbReference type="Pfam" id="PF09861"/>
    </source>
</evidence>
<organism evidence="2 3">
    <name type="scientific">Bythopirellula polymerisocia</name>
    <dbReference type="NCBI Taxonomy" id="2528003"/>
    <lineage>
        <taxon>Bacteria</taxon>
        <taxon>Pseudomonadati</taxon>
        <taxon>Planctomycetota</taxon>
        <taxon>Planctomycetia</taxon>
        <taxon>Pirellulales</taxon>
        <taxon>Lacipirellulaceae</taxon>
        <taxon>Bythopirellula</taxon>
    </lineage>
</organism>
<dbReference type="EMBL" id="SJPS01000002">
    <property type="protein sequence ID" value="TWU28571.1"/>
    <property type="molecule type" value="Genomic_DNA"/>
</dbReference>
<dbReference type="Pfam" id="PF09861">
    <property type="entry name" value="Lar_N"/>
    <property type="match status" value="1"/>
</dbReference>
<feature type="domain" description="LarA-like N-terminal" evidence="1">
    <location>
        <begin position="32"/>
        <end position="155"/>
    </location>
</feature>
<name>A0A5C6CYM2_9BACT</name>
<dbReference type="GO" id="GO:0050043">
    <property type="term" value="F:lactate racemase activity"/>
    <property type="evidence" value="ECO:0007669"/>
    <property type="project" value="InterPro"/>
</dbReference>